<evidence type="ECO:0000259" key="6">
    <source>
        <dbReference type="Pfam" id="PF01694"/>
    </source>
</evidence>
<dbReference type="AlphaFoldDB" id="A0A9R1CRD3"/>
<comment type="caution">
    <text evidence="7">The sequence shown here is derived from an EMBL/GenBank/DDBJ whole genome shotgun (WGS) entry which is preliminary data.</text>
</comment>
<dbReference type="PANTHER" id="PTHR43066">
    <property type="entry name" value="RHOMBOID-RELATED PROTEIN"/>
    <property type="match status" value="1"/>
</dbReference>
<comment type="subcellular location">
    <subcellularLocation>
        <location evidence="1">Membrane</location>
        <topology evidence="1">Multi-pass membrane protein</topology>
    </subcellularLocation>
</comment>
<evidence type="ECO:0000313" key="7">
    <source>
        <dbReference type="EMBL" id="MCQ4332296.1"/>
    </source>
</evidence>
<keyword evidence="4 5" id="KW-0472">Membrane</keyword>
<feature type="transmembrane region" description="Helical" evidence="5">
    <location>
        <begin position="111"/>
        <end position="128"/>
    </location>
</feature>
<dbReference type="GO" id="GO:0016020">
    <property type="term" value="C:membrane"/>
    <property type="evidence" value="ECO:0007669"/>
    <property type="project" value="UniProtKB-SubCell"/>
</dbReference>
<evidence type="ECO:0000256" key="4">
    <source>
        <dbReference type="ARBA" id="ARBA00023136"/>
    </source>
</evidence>
<organism evidence="7 8">
    <name type="scientific">Natronomonas aquatica</name>
    <dbReference type="NCBI Taxonomy" id="2841590"/>
    <lineage>
        <taxon>Archaea</taxon>
        <taxon>Methanobacteriati</taxon>
        <taxon>Methanobacteriota</taxon>
        <taxon>Stenosarchaea group</taxon>
        <taxon>Halobacteria</taxon>
        <taxon>Halobacteriales</taxon>
        <taxon>Natronomonadaceae</taxon>
        <taxon>Natronomonas</taxon>
    </lineage>
</organism>
<feature type="domain" description="Peptidase S54 rhomboid" evidence="6">
    <location>
        <begin position="45"/>
        <end position="183"/>
    </location>
</feature>
<name>A0A9R1CRD3_9EURY</name>
<dbReference type="InterPro" id="IPR022764">
    <property type="entry name" value="Peptidase_S54_rhomboid_dom"/>
</dbReference>
<dbReference type="SUPFAM" id="SSF144091">
    <property type="entry name" value="Rhomboid-like"/>
    <property type="match status" value="1"/>
</dbReference>
<keyword evidence="7" id="KW-0645">Protease</keyword>
<dbReference type="Pfam" id="PF01694">
    <property type="entry name" value="Rhomboid"/>
    <property type="match status" value="1"/>
</dbReference>
<dbReference type="GO" id="GO:0006508">
    <property type="term" value="P:proteolysis"/>
    <property type="evidence" value="ECO:0007669"/>
    <property type="project" value="UniProtKB-KW"/>
</dbReference>
<accession>A0A9R1CRD3</accession>
<evidence type="ECO:0000313" key="8">
    <source>
        <dbReference type="Proteomes" id="UP001139494"/>
    </source>
</evidence>
<gene>
    <name evidence="7" type="ORF">KM295_02090</name>
</gene>
<evidence type="ECO:0000256" key="3">
    <source>
        <dbReference type="ARBA" id="ARBA00022989"/>
    </source>
</evidence>
<feature type="transmembrane region" description="Helical" evidence="5">
    <location>
        <begin position="59"/>
        <end position="80"/>
    </location>
</feature>
<proteinExistence type="predicted"/>
<sequence length="198" mass="20279">MKTHMARPTLRTLALFAAVFAVQTLGGVVGIGTGLFALALPLGDRPWTIVTSVYAHGGFTHLLANAVALAVVGPLVARVTTPIRFHAFFLGTGAIAAIAQIFLTVPLGPTAVLGASGAIFALLGYTLVGNRASEAVLAWLPIGRRGRLTLFAVVAAVLTLATAAPGVALVAHFVGFSLGAVAGRGRILHTSREATPRQ</sequence>
<dbReference type="Gene3D" id="1.20.1540.10">
    <property type="entry name" value="Rhomboid-like"/>
    <property type="match status" value="1"/>
</dbReference>
<feature type="transmembrane region" description="Helical" evidence="5">
    <location>
        <begin position="87"/>
        <end position="105"/>
    </location>
</feature>
<reference evidence="7" key="1">
    <citation type="journal article" date="2023" name="Front. Microbiol.">
        <title>Genomic-based phylogenetic and metabolic analyses of the genus Natronomonas, and description of Natronomonas aquatica sp. nov.</title>
        <authorList>
            <person name="Garcia-Roldan A."/>
            <person name="Duran-Viseras A."/>
            <person name="de la Haba R.R."/>
            <person name="Corral P."/>
            <person name="Sanchez-Porro C."/>
            <person name="Ventosa A."/>
        </authorList>
    </citation>
    <scope>NUCLEOTIDE SEQUENCE</scope>
    <source>
        <strain evidence="7">F2-12</strain>
    </source>
</reference>
<dbReference type="Proteomes" id="UP001139494">
    <property type="component" value="Unassembled WGS sequence"/>
</dbReference>
<dbReference type="GO" id="GO:0004252">
    <property type="term" value="F:serine-type endopeptidase activity"/>
    <property type="evidence" value="ECO:0007669"/>
    <property type="project" value="InterPro"/>
</dbReference>
<dbReference type="EMBL" id="JAHLKM010000002">
    <property type="protein sequence ID" value="MCQ4332296.1"/>
    <property type="molecule type" value="Genomic_DNA"/>
</dbReference>
<feature type="transmembrane region" description="Helical" evidence="5">
    <location>
        <begin position="148"/>
        <end position="174"/>
    </location>
</feature>
<protein>
    <submittedName>
        <fullName evidence="7">Rhomboid family intramembrane serine protease</fullName>
    </submittedName>
</protein>
<feature type="transmembrane region" description="Helical" evidence="5">
    <location>
        <begin position="12"/>
        <end position="39"/>
    </location>
</feature>
<keyword evidence="2 5" id="KW-0812">Transmembrane</keyword>
<dbReference type="InterPro" id="IPR035952">
    <property type="entry name" value="Rhomboid-like_sf"/>
</dbReference>
<keyword evidence="3 5" id="KW-1133">Transmembrane helix</keyword>
<evidence type="ECO:0000256" key="1">
    <source>
        <dbReference type="ARBA" id="ARBA00004141"/>
    </source>
</evidence>
<keyword evidence="8" id="KW-1185">Reference proteome</keyword>
<evidence type="ECO:0000256" key="2">
    <source>
        <dbReference type="ARBA" id="ARBA00022692"/>
    </source>
</evidence>
<keyword evidence="7" id="KW-0378">Hydrolase</keyword>
<evidence type="ECO:0000256" key="5">
    <source>
        <dbReference type="SAM" id="Phobius"/>
    </source>
</evidence>